<dbReference type="SUPFAM" id="SSF53271">
    <property type="entry name" value="PRTase-like"/>
    <property type="match status" value="1"/>
</dbReference>
<dbReference type="FunFam" id="3.40.50.2020:FF:000021">
    <property type="entry name" value="Adenine phosphoribosyltransferase"/>
    <property type="match status" value="1"/>
</dbReference>
<comment type="similarity">
    <text evidence="5">Belongs to the purine/pyrimidine phosphoribosyltransferase family.</text>
</comment>
<dbReference type="HAMAP" id="MF_00004">
    <property type="entry name" value="Aden_phosphoribosyltr"/>
    <property type="match status" value="1"/>
</dbReference>
<evidence type="ECO:0000256" key="2">
    <source>
        <dbReference type="ARBA" id="ARBA00003968"/>
    </source>
</evidence>
<evidence type="ECO:0000256" key="4">
    <source>
        <dbReference type="ARBA" id="ARBA00004659"/>
    </source>
</evidence>
<dbReference type="Pfam" id="PF00156">
    <property type="entry name" value="Pribosyltran"/>
    <property type="match status" value="1"/>
</dbReference>
<dbReference type="UniPathway" id="UPA00588">
    <property type="reaction ID" value="UER00646"/>
</dbReference>
<dbReference type="InterPro" id="IPR029057">
    <property type="entry name" value="PRTase-like"/>
</dbReference>
<evidence type="ECO:0000256" key="12">
    <source>
        <dbReference type="ARBA" id="ARBA00022726"/>
    </source>
</evidence>
<evidence type="ECO:0000313" key="14">
    <source>
        <dbReference type="EMBL" id="VEN56117.1"/>
    </source>
</evidence>
<dbReference type="PANTHER" id="PTHR32315">
    <property type="entry name" value="ADENINE PHOSPHORIBOSYLTRANSFERASE"/>
    <property type="match status" value="1"/>
</dbReference>
<sequence length="179" mass="19778">MAADHDKIARIKEQLKSYPDYPKKGILFWDIFPILQQPEYFRMLKDALVVEAKKISPPVECVAGLEARGFLFGPLISLELNVPFVPIRKKGKLPGNLLSVCYSKEYGQDVLEVQENAIKPGKRVLLVDDLLATGGSLLASYHLVKKAGAQVAASLVIIELEPLKGRDTLPTDVISLIKL</sequence>
<dbReference type="GO" id="GO:0016208">
    <property type="term" value="F:AMP binding"/>
    <property type="evidence" value="ECO:0007669"/>
    <property type="project" value="TreeGrafter"/>
</dbReference>
<accession>A0A653D9S7</accession>
<dbReference type="GO" id="GO:0044209">
    <property type="term" value="P:AMP salvage"/>
    <property type="evidence" value="ECO:0007669"/>
    <property type="project" value="UniProtKB-UniPathway"/>
</dbReference>
<evidence type="ECO:0000256" key="8">
    <source>
        <dbReference type="ARBA" id="ARBA00017366"/>
    </source>
</evidence>
<evidence type="ECO:0000256" key="11">
    <source>
        <dbReference type="ARBA" id="ARBA00022679"/>
    </source>
</evidence>
<organism evidence="14 15">
    <name type="scientific">Callosobruchus maculatus</name>
    <name type="common">Southern cowpea weevil</name>
    <name type="synonym">Pulse bruchid</name>
    <dbReference type="NCBI Taxonomy" id="64391"/>
    <lineage>
        <taxon>Eukaryota</taxon>
        <taxon>Metazoa</taxon>
        <taxon>Ecdysozoa</taxon>
        <taxon>Arthropoda</taxon>
        <taxon>Hexapoda</taxon>
        <taxon>Insecta</taxon>
        <taxon>Pterygota</taxon>
        <taxon>Neoptera</taxon>
        <taxon>Endopterygota</taxon>
        <taxon>Coleoptera</taxon>
        <taxon>Polyphaga</taxon>
        <taxon>Cucujiformia</taxon>
        <taxon>Chrysomeloidea</taxon>
        <taxon>Chrysomelidae</taxon>
        <taxon>Bruchinae</taxon>
        <taxon>Bruchini</taxon>
        <taxon>Callosobruchus</taxon>
    </lineage>
</organism>
<evidence type="ECO:0000256" key="1">
    <source>
        <dbReference type="ARBA" id="ARBA00000868"/>
    </source>
</evidence>
<dbReference type="PANTHER" id="PTHR32315:SF3">
    <property type="entry name" value="ADENINE PHOSPHORIBOSYLTRANSFERASE"/>
    <property type="match status" value="1"/>
</dbReference>
<dbReference type="InterPro" id="IPR050054">
    <property type="entry name" value="UPRTase/APRTase"/>
</dbReference>
<keyword evidence="11" id="KW-0808">Transferase</keyword>
<comment type="subunit">
    <text evidence="6">Homodimer.</text>
</comment>
<evidence type="ECO:0000313" key="15">
    <source>
        <dbReference type="Proteomes" id="UP000410492"/>
    </source>
</evidence>
<evidence type="ECO:0000256" key="9">
    <source>
        <dbReference type="ARBA" id="ARBA00022490"/>
    </source>
</evidence>
<reference evidence="14 15" key="1">
    <citation type="submission" date="2019-01" db="EMBL/GenBank/DDBJ databases">
        <authorList>
            <person name="Sayadi A."/>
        </authorList>
    </citation>
    <scope>NUCLEOTIDE SEQUENCE [LARGE SCALE GENOMIC DNA]</scope>
</reference>
<protein>
    <recommendedName>
        <fullName evidence="8">Adenine phosphoribosyltransferase</fullName>
        <ecNumber evidence="7">2.4.2.7</ecNumber>
    </recommendedName>
</protein>
<keyword evidence="12" id="KW-0660">Purine salvage</keyword>
<dbReference type="GO" id="GO:0006166">
    <property type="term" value="P:purine ribonucleoside salvage"/>
    <property type="evidence" value="ECO:0007669"/>
    <property type="project" value="UniProtKB-KW"/>
</dbReference>
<evidence type="ECO:0000256" key="10">
    <source>
        <dbReference type="ARBA" id="ARBA00022676"/>
    </source>
</evidence>
<comment type="catalytic activity">
    <reaction evidence="1">
        <text>AMP + diphosphate = 5-phospho-alpha-D-ribose 1-diphosphate + adenine</text>
        <dbReference type="Rhea" id="RHEA:16609"/>
        <dbReference type="ChEBI" id="CHEBI:16708"/>
        <dbReference type="ChEBI" id="CHEBI:33019"/>
        <dbReference type="ChEBI" id="CHEBI:58017"/>
        <dbReference type="ChEBI" id="CHEBI:456215"/>
        <dbReference type="EC" id="2.4.2.7"/>
    </reaction>
</comment>
<comment type="subcellular location">
    <subcellularLocation>
        <location evidence="3">Cytoplasm</location>
    </subcellularLocation>
</comment>
<keyword evidence="10" id="KW-0328">Glycosyltransferase</keyword>
<dbReference type="InterPro" id="IPR000836">
    <property type="entry name" value="PRTase_dom"/>
</dbReference>
<keyword evidence="9" id="KW-0963">Cytoplasm</keyword>
<dbReference type="EMBL" id="CAACVG010010574">
    <property type="protein sequence ID" value="VEN56117.1"/>
    <property type="molecule type" value="Genomic_DNA"/>
</dbReference>
<comment type="function">
    <text evidence="2">Catalyzes a salvage reaction resulting in the formation of AMP, that is energically less costly than de novo synthesis.</text>
</comment>
<dbReference type="NCBIfam" id="NF002636">
    <property type="entry name" value="PRK02304.1-5"/>
    <property type="match status" value="1"/>
</dbReference>
<dbReference type="CDD" id="cd06223">
    <property type="entry name" value="PRTases_typeI"/>
    <property type="match status" value="1"/>
</dbReference>
<evidence type="ECO:0000259" key="13">
    <source>
        <dbReference type="Pfam" id="PF00156"/>
    </source>
</evidence>
<dbReference type="GO" id="GO:0005737">
    <property type="term" value="C:cytoplasm"/>
    <property type="evidence" value="ECO:0007669"/>
    <property type="project" value="UniProtKB-SubCell"/>
</dbReference>
<dbReference type="NCBIfam" id="TIGR01090">
    <property type="entry name" value="apt"/>
    <property type="match status" value="1"/>
</dbReference>
<dbReference type="EC" id="2.4.2.7" evidence="7"/>
<feature type="domain" description="Phosphoribosyltransferase" evidence="13">
    <location>
        <begin position="61"/>
        <end position="158"/>
    </location>
</feature>
<dbReference type="Gene3D" id="3.40.50.2020">
    <property type="match status" value="1"/>
</dbReference>
<evidence type="ECO:0000256" key="3">
    <source>
        <dbReference type="ARBA" id="ARBA00004496"/>
    </source>
</evidence>
<evidence type="ECO:0000256" key="6">
    <source>
        <dbReference type="ARBA" id="ARBA00011738"/>
    </source>
</evidence>
<evidence type="ECO:0000256" key="5">
    <source>
        <dbReference type="ARBA" id="ARBA00008391"/>
    </source>
</evidence>
<gene>
    <name evidence="14" type="ORF">CALMAC_LOCUS15101</name>
</gene>
<dbReference type="OrthoDB" id="363185at2759"/>
<evidence type="ECO:0000256" key="7">
    <source>
        <dbReference type="ARBA" id="ARBA00011893"/>
    </source>
</evidence>
<dbReference type="GO" id="GO:0003999">
    <property type="term" value="F:adenine phosphoribosyltransferase activity"/>
    <property type="evidence" value="ECO:0007669"/>
    <property type="project" value="UniProtKB-EC"/>
</dbReference>
<name>A0A653D9S7_CALMS</name>
<dbReference type="GO" id="GO:0006168">
    <property type="term" value="P:adenine salvage"/>
    <property type="evidence" value="ECO:0007669"/>
    <property type="project" value="InterPro"/>
</dbReference>
<comment type="pathway">
    <text evidence="4">Purine metabolism; AMP biosynthesis via salvage pathway; AMP from adenine: step 1/1.</text>
</comment>
<dbReference type="Proteomes" id="UP000410492">
    <property type="component" value="Unassembled WGS sequence"/>
</dbReference>
<dbReference type="InterPro" id="IPR005764">
    <property type="entry name" value="Ade_phspho_trans"/>
</dbReference>
<proteinExistence type="inferred from homology"/>
<dbReference type="GO" id="GO:0002055">
    <property type="term" value="F:adenine binding"/>
    <property type="evidence" value="ECO:0007669"/>
    <property type="project" value="TreeGrafter"/>
</dbReference>
<dbReference type="NCBIfam" id="NF002634">
    <property type="entry name" value="PRK02304.1-3"/>
    <property type="match status" value="1"/>
</dbReference>
<keyword evidence="15" id="KW-1185">Reference proteome</keyword>
<dbReference type="AlphaFoldDB" id="A0A653D9S7"/>